<organism evidence="1 2">
    <name type="scientific">Aureibaculum marinum</name>
    <dbReference type="NCBI Taxonomy" id="2487930"/>
    <lineage>
        <taxon>Bacteria</taxon>
        <taxon>Pseudomonadati</taxon>
        <taxon>Bacteroidota</taxon>
        <taxon>Flavobacteriia</taxon>
        <taxon>Flavobacteriales</taxon>
        <taxon>Flavobacteriaceae</taxon>
        <taxon>Aureibaculum</taxon>
    </lineage>
</organism>
<sequence length="238" mass="28639">MKKTTNKKENYTYSFPIKQKLINEFIICNNLESKILNKLTTSYLVSFLIYIWSNSSKLITKTVNGEKYVRASTQFILDNNPLLGIKKRQVDNYISNLTKNNFIKILDSDKTKRYINISIELREDNNQNKTIEQKQINENLKNEIDLLIKELGEYFGKTTAKMQNDICYFLNNKVIEEIPRFKKQFKYYKLYKTQSREKIHRFESFCKEWNQQDWEILYKNILSTEEKEQVLPYRKNIS</sequence>
<proteinExistence type="predicted"/>
<dbReference type="Proteomes" id="UP000270856">
    <property type="component" value="Unassembled WGS sequence"/>
</dbReference>
<dbReference type="EMBL" id="RPFJ01000067">
    <property type="protein sequence ID" value="RPD91621.1"/>
    <property type="molecule type" value="Genomic_DNA"/>
</dbReference>
<comment type="caution">
    <text evidence="1">The sequence shown here is derived from an EMBL/GenBank/DDBJ whole genome shotgun (WGS) entry which is preliminary data.</text>
</comment>
<reference evidence="1 2" key="1">
    <citation type="submission" date="2018-11" db="EMBL/GenBank/DDBJ databases">
        <title>Aureibaculum marinum gen. nov., sp. nov., a member of the family Flavobacteriaceae isolated from the Bohai Sea.</title>
        <authorList>
            <person name="Ji X."/>
        </authorList>
    </citation>
    <scope>NUCLEOTIDE SEQUENCE [LARGE SCALE GENOMIC DNA]</scope>
    <source>
        <strain evidence="1 2">BH-SD17</strain>
    </source>
</reference>
<dbReference type="AlphaFoldDB" id="A0A3N4N677"/>
<dbReference type="RefSeq" id="WP_123899176.1">
    <property type="nucleotide sequence ID" value="NZ_RPFJ01000067.1"/>
</dbReference>
<name>A0A3N4N677_9FLAO</name>
<evidence type="ECO:0000313" key="2">
    <source>
        <dbReference type="Proteomes" id="UP000270856"/>
    </source>
</evidence>
<gene>
    <name evidence="1" type="ORF">EGM88_14735</name>
</gene>
<protein>
    <submittedName>
        <fullName evidence="1">Uncharacterized protein</fullName>
    </submittedName>
</protein>
<accession>A0A3N4N677</accession>
<evidence type="ECO:0000313" key="1">
    <source>
        <dbReference type="EMBL" id="RPD91621.1"/>
    </source>
</evidence>
<keyword evidence="2" id="KW-1185">Reference proteome</keyword>